<organism evidence="2 3">
    <name type="scientific">Caballeronia cordobensis</name>
    <name type="common">Burkholderia cordobensis</name>
    <dbReference type="NCBI Taxonomy" id="1353886"/>
    <lineage>
        <taxon>Bacteria</taxon>
        <taxon>Pseudomonadati</taxon>
        <taxon>Pseudomonadota</taxon>
        <taxon>Betaproteobacteria</taxon>
        <taxon>Burkholderiales</taxon>
        <taxon>Burkholderiaceae</taxon>
        <taxon>Caballeronia</taxon>
    </lineage>
</organism>
<name>A0A158J2K4_CABCO</name>
<feature type="region of interest" description="Disordered" evidence="1">
    <location>
        <begin position="1"/>
        <end position="55"/>
    </location>
</feature>
<evidence type="ECO:0000313" key="2">
    <source>
        <dbReference type="EMBL" id="SAL62560.1"/>
    </source>
</evidence>
<dbReference type="AlphaFoldDB" id="A0A158J2K4"/>
<feature type="compositionally biased region" description="Basic and acidic residues" evidence="1">
    <location>
        <begin position="36"/>
        <end position="55"/>
    </location>
</feature>
<gene>
    <name evidence="2" type="ORF">AWB70_05720</name>
</gene>
<reference evidence="3" key="1">
    <citation type="submission" date="2016-01" db="EMBL/GenBank/DDBJ databases">
        <authorList>
            <person name="Peeters C."/>
        </authorList>
    </citation>
    <scope>NUCLEOTIDE SEQUENCE [LARGE SCALE GENOMIC DNA]</scope>
</reference>
<sequence length="55" mass="5813">MSRKTQPAPSGAPARQQPASATHVKSDSKRSAPKTDAAKAEPVPHVRPPVRSDDN</sequence>
<proteinExistence type="predicted"/>
<accession>A0A158J2K4</accession>
<keyword evidence="3" id="KW-1185">Reference proteome</keyword>
<dbReference type="EMBL" id="FCNY02000018">
    <property type="protein sequence ID" value="SAL62560.1"/>
    <property type="molecule type" value="Genomic_DNA"/>
</dbReference>
<protein>
    <submittedName>
        <fullName evidence="2">Uncharacterized protein</fullName>
    </submittedName>
</protein>
<dbReference type="Proteomes" id="UP000054740">
    <property type="component" value="Unassembled WGS sequence"/>
</dbReference>
<evidence type="ECO:0000313" key="3">
    <source>
        <dbReference type="Proteomes" id="UP000054740"/>
    </source>
</evidence>
<dbReference type="RefSeq" id="WP_159680332.1">
    <property type="nucleotide sequence ID" value="NZ_FCNY02000018.1"/>
</dbReference>
<evidence type="ECO:0000256" key="1">
    <source>
        <dbReference type="SAM" id="MobiDB-lite"/>
    </source>
</evidence>